<dbReference type="InterPro" id="IPR005152">
    <property type="entry name" value="Lipase_secreted"/>
</dbReference>
<name>A0A2N6SYM9_9CORY</name>
<dbReference type="Gene3D" id="3.40.50.1820">
    <property type="entry name" value="alpha/beta hydrolase"/>
    <property type="match status" value="1"/>
</dbReference>
<dbReference type="GO" id="GO:0016042">
    <property type="term" value="P:lipid catabolic process"/>
    <property type="evidence" value="ECO:0007669"/>
    <property type="project" value="InterPro"/>
</dbReference>
<gene>
    <name evidence="1" type="ORF">CJ204_06900</name>
</gene>
<evidence type="ECO:0008006" key="3">
    <source>
        <dbReference type="Google" id="ProtNLM"/>
    </source>
</evidence>
<dbReference type="Pfam" id="PF03583">
    <property type="entry name" value="LIP"/>
    <property type="match status" value="1"/>
</dbReference>
<protein>
    <recommendedName>
        <fullName evidence="3">Lipase</fullName>
    </recommendedName>
</protein>
<dbReference type="Proteomes" id="UP000235363">
    <property type="component" value="Unassembled WGS sequence"/>
</dbReference>
<proteinExistence type="predicted"/>
<dbReference type="EMBL" id="PNHF01000014">
    <property type="protein sequence ID" value="PMC62174.1"/>
    <property type="molecule type" value="Genomic_DNA"/>
</dbReference>
<evidence type="ECO:0000313" key="1">
    <source>
        <dbReference type="EMBL" id="PMC62174.1"/>
    </source>
</evidence>
<comment type="caution">
    <text evidence="1">The sequence shown here is derived from an EMBL/GenBank/DDBJ whole genome shotgun (WGS) entry which is preliminary data.</text>
</comment>
<evidence type="ECO:0000313" key="2">
    <source>
        <dbReference type="Proteomes" id="UP000235363"/>
    </source>
</evidence>
<accession>A0A2N6SYM9</accession>
<dbReference type="AlphaFoldDB" id="A0A2N6SYM9"/>
<dbReference type="InterPro" id="IPR029058">
    <property type="entry name" value="AB_hydrolase_fold"/>
</dbReference>
<sequence length="238" mass="25431">MHPARRPHHRGAAPPRRIVVTHHTPRVFAHEPLPPHRRRHRHGIGTASALILAAEHLSRGAAGVIIDHHRNPDTGSQEYVDNISSGQSLLDAAIAARGLGVDPAAPVGLHGYSQGGGTSGWVAENAHVYARDLNDGGRRWLDASDGLCIGGSIIDSGFRSTKDFTASGGSLKEVIFERYPFILDELERQELGKRTPTHPTMLSQLISSIDFMWSHLAPGHQPAIPGLGALPALGFGGA</sequence>
<organism evidence="1 2">
    <name type="scientific">Corynebacterium xerosis</name>
    <dbReference type="NCBI Taxonomy" id="1725"/>
    <lineage>
        <taxon>Bacteria</taxon>
        <taxon>Bacillati</taxon>
        <taxon>Actinomycetota</taxon>
        <taxon>Actinomycetes</taxon>
        <taxon>Mycobacteriales</taxon>
        <taxon>Corynebacteriaceae</taxon>
        <taxon>Corynebacterium</taxon>
    </lineage>
</organism>
<dbReference type="GO" id="GO:0004806">
    <property type="term" value="F:triacylglycerol lipase activity"/>
    <property type="evidence" value="ECO:0007669"/>
    <property type="project" value="InterPro"/>
</dbReference>
<reference evidence="1 2" key="1">
    <citation type="submission" date="2017-09" db="EMBL/GenBank/DDBJ databases">
        <title>Bacterial strain isolated from the female urinary microbiota.</title>
        <authorList>
            <person name="Thomas-White K."/>
            <person name="Kumar N."/>
            <person name="Forster S."/>
            <person name="Putonti C."/>
            <person name="Lawley T."/>
            <person name="Wolfe A.J."/>
        </authorList>
    </citation>
    <scope>NUCLEOTIDE SEQUENCE [LARGE SCALE GENOMIC DNA]</scope>
    <source>
        <strain evidence="1 2">UMB0908</strain>
    </source>
</reference>
<dbReference type="SUPFAM" id="SSF53474">
    <property type="entry name" value="alpha/beta-Hydrolases"/>
    <property type="match status" value="1"/>
</dbReference>